<protein>
    <submittedName>
        <fullName evidence="3">Uncharacterized protein</fullName>
    </submittedName>
</protein>
<dbReference type="EMBL" id="JAOSHN010000001">
    <property type="protein sequence ID" value="MCU7376874.1"/>
    <property type="molecule type" value="Genomic_DNA"/>
</dbReference>
<keyword evidence="1" id="KW-0732">Signal</keyword>
<accession>A0A9J6QVN3</accession>
<evidence type="ECO:0000313" key="4">
    <source>
        <dbReference type="Proteomes" id="UP001065549"/>
    </source>
</evidence>
<sequence length="68" mass="7229">MKQKAVAMATAFTMLLAVGVTGLGSEALHQHPAYSNQNIRLEAQQTPALAAPEADTLLLAAPVWEKDK</sequence>
<organism evidence="3 4">
    <name type="scientific">Hominibacterium faecale</name>
    <dbReference type="NCBI Taxonomy" id="2839743"/>
    <lineage>
        <taxon>Bacteria</taxon>
        <taxon>Bacillati</taxon>
        <taxon>Bacillota</taxon>
        <taxon>Clostridia</taxon>
        <taxon>Peptostreptococcales</taxon>
        <taxon>Anaerovoracaceae</taxon>
        <taxon>Hominibacterium</taxon>
    </lineage>
</organism>
<evidence type="ECO:0000313" key="2">
    <source>
        <dbReference type="EMBL" id="MCU7376874.1"/>
    </source>
</evidence>
<gene>
    <name evidence="2" type="ORF">OBO34_00735</name>
    <name evidence="3" type="ORF">OBO34_13830</name>
</gene>
<feature type="chain" id="PRO_5040046056" evidence="1">
    <location>
        <begin position="23"/>
        <end position="68"/>
    </location>
</feature>
<dbReference type="Proteomes" id="UP001065549">
    <property type="component" value="Unassembled WGS sequence"/>
</dbReference>
<dbReference type="AlphaFoldDB" id="A0A9J6QVN3"/>
<name>A0A9J6QVN3_9FIRM</name>
<comment type="caution">
    <text evidence="3">The sequence shown here is derived from an EMBL/GenBank/DDBJ whole genome shotgun (WGS) entry which is preliminary data.</text>
</comment>
<dbReference type="RefSeq" id="WP_148396019.1">
    <property type="nucleotide sequence ID" value="NZ_JAJAGH010000005.1"/>
</dbReference>
<feature type="signal peptide" evidence="1">
    <location>
        <begin position="1"/>
        <end position="22"/>
    </location>
</feature>
<keyword evidence="4" id="KW-1185">Reference proteome</keyword>
<dbReference type="EMBL" id="JAOSHN010000005">
    <property type="protein sequence ID" value="MCU7379423.1"/>
    <property type="molecule type" value="Genomic_DNA"/>
</dbReference>
<proteinExistence type="predicted"/>
<evidence type="ECO:0000256" key="1">
    <source>
        <dbReference type="SAM" id="SignalP"/>
    </source>
</evidence>
<evidence type="ECO:0000313" key="3">
    <source>
        <dbReference type="EMBL" id="MCU7379423.1"/>
    </source>
</evidence>
<reference evidence="3" key="1">
    <citation type="submission" date="2022-09" db="EMBL/GenBank/DDBJ databases">
        <title>Culturomic study of gut microbiota in children with autism spectrum disorder.</title>
        <authorList>
            <person name="Efimov B.A."/>
            <person name="Chaplin A.V."/>
            <person name="Sokolova S.R."/>
            <person name="Pikina A.P."/>
            <person name="Korzhanova M."/>
            <person name="Belova V."/>
            <person name="Korostin D."/>
        </authorList>
    </citation>
    <scope>NUCLEOTIDE SEQUENCE</scope>
    <source>
        <strain evidence="3">ASD5510</strain>
    </source>
</reference>